<dbReference type="InterPro" id="IPR000601">
    <property type="entry name" value="PKD_dom"/>
</dbReference>
<dbReference type="SUPFAM" id="SSF49299">
    <property type="entry name" value="PKD domain"/>
    <property type="match status" value="1"/>
</dbReference>
<dbReference type="InterPro" id="IPR011889">
    <property type="entry name" value="Liste_lipo_26"/>
</dbReference>
<sequence>MEIKKLPLILLGSIIIFSSFLTIFLFLDTPEYTEKPDNIDITFPLLEITSLINTTYAERRLLLEITATDNVGVKKIWYNWDAYNYNSTYTSPLYIAFKQGLNTIRVWVDDYAGNTATSAITFTIDTILPIVEITSLINTTYPETTHFLEIMGSDNLAVETIWFNWDGSNNTYTSPHYITFNPGLNTIHAWINDSAGNIATTMTTFTVDITFPIVEITSLINKTYKSTKHLLEITAADNILIDKIWYNLNGVNITYTSPQYIKFNEGLNTIHVWANDSVGNRATTNVTFTTVNTNFTSKWDTNLVSFSSSLDNQVKFPLESEGTYDFTVDWGDGTQDYITSWDQPEGTHSYASVGIYTISINGTIVGWSFNIHGDRLKLLEISEWGPLQLGDSGSNFYGCENLNIIANDTLELDGTKSLFRAFERCRSLQSNGNINQWDVSSVTNMAYMFHSANVFNGVIGSWDVSSVTTMEYMFYSANSFNQDIGNWDVSSVTNMAYMFSAALNFNQDIGDWDVSSVTDMYHMFYYADSFNQNIGNWDVSRVRSMEGMFYIAKFFNQDIGNWDVSSVTNMEGMFGGTDSFNQDIRNWDVSSVGNMAFMFVGATSFNQDIRNWDVSSVMNMERMFSGATSFNIAIRNWDMSSVTNMAYMFTGAILFNQDIGNWDVSSVTNMAYMFHSANVFNGVIGSWDVSSVTNMAYMFYNAYSFNQNLSSWNVSRVTTMEYMFYGASSFNGVIGSWSVSRVTTMKYMFSGAVLFDQDLDSWDVSSVTTMFHMFSYTNLFNQDLDNWDVSSVTTMHGMFNEATSFNGVISSWNVSSVTTMAYMFRDTSFNQDIGSWDVSSVTSMSVMFSGATSFNQDIGSWDVLSVTSMGTMFSGATSFNQDIGSWDVSSVTSMFSMFSGVTLSTLNYDSLLIAWSVLPLQNISSFHAGNSKYSPGLAATARQNIITNFGWIIFDGGQV</sequence>
<evidence type="ECO:0000313" key="3">
    <source>
        <dbReference type="EMBL" id="KKM78956.1"/>
    </source>
</evidence>
<proteinExistence type="predicted"/>
<evidence type="ECO:0000256" key="1">
    <source>
        <dbReference type="SAM" id="Phobius"/>
    </source>
</evidence>
<keyword evidence="1" id="KW-1133">Transmembrane helix</keyword>
<feature type="transmembrane region" description="Helical" evidence="1">
    <location>
        <begin position="7"/>
        <end position="27"/>
    </location>
</feature>
<keyword evidence="1" id="KW-0812">Transmembrane</keyword>
<organism evidence="3">
    <name type="scientific">marine sediment metagenome</name>
    <dbReference type="NCBI Taxonomy" id="412755"/>
    <lineage>
        <taxon>unclassified sequences</taxon>
        <taxon>metagenomes</taxon>
        <taxon>ecological metagenomes</taxon>
    </lineage>
</organism>
<protein>
    <recommendedName>
        <fullName evidence="2">PKD domain-containing protein</fullName>
    </recommendedName>
</protein>
<dbReference type="NCBIfam" id="TIGR02167">
    <property type="entry name" value="Liste_lipo_26"/>
    <property type="match status" value="8"/>
</dbReference>
<dbReference type="SUPFAM" id="SSF141571">
    <property type="entry name" value="Pentapeptide repeat-like"/>
    <property type="match status" value="1"/>
</dbReference>
<feature type="domain" description="PKD" evidence="2">
    <location>
        <begin position="326"/>
        <end position="363"/>
    </location>
</feature>
<dbReference type="InterPro" id="IPR005046">
    <property type="entry name" value="DUF285"/>
</dbReference>
<gene>
    <name evidence="3" type="ORF">LCGC14_1354770</name>
</gene>
<reference evidence="3" key="1">
    <citation type="journal article" date="2015" name="Nature">
        <title>Complex archaea that bridge the gap between prokaryotes and eukaryotes.</title>
        <authorList>
            <person name="Spang A."/>
            <person name="Saw J.H."/>
            <person name="Jorgensen S.L."/>
            <person name="Zaremba-Niedzwiedzka K."/>
            <person name="Martijn J."/>
            <person name="Lind A.E."/>
            <person name="van Eijk R."/>
            <person name="Schleper C."/>
            <person name="Guy L."/>
            <person name="Ettema T.J."/>
        </authorList>
    </citation>
    <scope>NUCLEOTIDE SEQUENCE</scope>
</reference>
<evidence type="ECO:0000259" key="2">
    <source>
        <dbReference type="PROSITE" id="PS50093"/>
    </source>
</evidence>
<dbReference type="AlphaFoldDB" id="A0A0F9KW08"/>
<dbReference type="EMBL" id="LAZR01008406">
    <property type="protein sequence ID" value="KKM78956.1"/>
    <property type="molecule type" value="Genomic_DNA"/>
</dbReference>
<accession>A0A0F9KW08</accession>
<name>A0A0F9KW08_9ZZZZ</name>
<dbReference type="Pfam" id="PF03382">
    <property type="entry name" value="DUF285"/>
    <property type="match status" value="3"/>
</dbReference>
<keyword evidence="1" id="KW-0472">Membrane</keyword>
<dbReference type="InterPro" id="IPR035986">
    <property type="entry name" value="PKD_dom_sf"/>
</dbReference>
<comment type="caution">
    <text evidence="3">The sequence shown here is derived from an EMBL/GenBank/DDBJ whole genome shotgun (WGS) entry which is preliminary data.</text>
</comment>
<dbReference type="PROSITE" id="PS50093">
    <property type="entry name" value="PKD"/>
    <property type="match status" value="1"/>
</dbReference>